<dbReference type="AlphaFoldDB" id="A0A2P5HK22"/>
<accession>A0A2P5HK22</accession>
<proteinExistence type="predicted"/>
<gene>
    <name evidence="2" type="ORF">DHEL01_v211004</name>
</gene>
<feature type="domain" description="DSBA-like thioredoxin" evidence="1">
    <location>
        <begin position="8"/>
        <end position="195"/>
    </location>
</feature>
<dbReference type="Gene3D" id="3.40.30.10">
    <property type="entry name" value="Glutaredoxin"/>
    <property type="match status" value="1"/>
</dbReference>
<organism evidence="2 3">
    <name type="scientific">Diaporthe helianthi</name>
    <dbReference type="NCBI Taxonomy" id="158607"/>
    <lineage>
        <taxon>Eukaryota</taxon>
        <taxon>Fungi</taxon>
        <taxon>Dikarya</taxon>
        <taxon>Ascomycota</taxon>
        <taxon>Pezizomycotina</taxon>
        <taxon>Sordariomycetes</taxon>
        <taxon>Sordariomycetidae</taxon>
        <taxon>Diaporthales</taxon>
        <taxon>Diaporthaceae</taxon>
        <taxon>Diaporthe</taxon>
    </lineage>
</organism>
<dbReference type="Pfam" id="PF01323">
    <property type="entry name" value="DSBA"/>
    <property type="match status" value="1"/>
</dbReference>
<dbReference type="Proteomes" id="UP000094444">
    <property type="component" value="Unassembled WGS sequence"/>
</dbReference>
<comment type="caution">
    <text evidence="2">The sequence shown here is derived from an EMBL/GenBank/DDBJ whole genome shotgun (WGS) entry which is preliminary data.</text>
</comment>
<dbReference type="InParanoid" id="A0A2P5HK22"/>
<dbReference type="InterPro" id="IPR036249">
    <property type="entry name" value="Thioredoxin-like_sf"/>
</dbReference>
<dbReference type="GO" id="GO:0016491">
    <property type="term" value="F:oxidoreductase activity"/>
    <property type="evidence" value="ECO:0007669"/>
    <property type="project" value="InterPro"/>
</dbReference>
<evidence type="ECO:0000259" key="1">
    <source>
        <dbReference type="Pfam" id="PF01323"/>
    </source>
</evidence>
<keyword evidence="3" id="KW-1185">Reference proteome</keyword>
<protein>
    <recommendedName>
        <fullName evidence="1">DSBA-like thioredoxin domain-containing protein</fullName>
    </recommendedName>
</protein>
<dbReference type="OrthoDB" id="10316733at2759"/>
<evidence type="ECO:0000313" key="3">
    <source>
        <dbReference type="Proteomes" id="UP000094444"/>
    </source>
</evidence>
<dbReference type="SUPFAM" id="SSF52833">
    <property type="entry name" value="Thioredoxin-like"/>
    <property type="match status" value="1"/>
</dbReference>
<reference evidence="2" key="1">
    <citation type="submission" date="2017-09" db="EMBL/GenBank/DDBJ databases">
        <title>Polyketide synthases of a Diaporthe helianthi virulent isolate.</title>
        <authorList>
            <person name="Baroncelli R."/>
        </authorList>
    </citation>
    <scope>NUCLEOTIDE SEQUENCE [LARGE SCALE GENOMIC DNA]</scope>
    <source>
        <strain evidence="2">7/96</strain>
    </source>
</reference>
<dbReference type="InterPro" id="IPR001853">
    <property type="entry name" value="DSBA-like_thioredoxin_dom"/>
</dbReference>
<dbReference type="CDD" id="cd03025">
    <property type="entry name" value="DsbA_FrnE_like"/>
    <property type="match status" value="1"/>
</dbReference>
<sequence>MADSVELHYFFDPLCGWCYASAPALEGISARYGNLLHLRPSGLFASGIPVSSMADHAWRNDQNIEKMTGQRFTQEYRNNVLLAPNGVFDSWPATLALIAVSEIDPALEPRLLHELQIARYVDGRDTSKPAEVAKVVAAFGLGLEQSELEKRLESDDALKARALERMEHTQRDLRKLGMRGVPQLVVMSKNGGAAQVVDGKALYKGPEAVFSLLEKVLSK</sequence>
<name>A0A2P5HK22_DIAHE</name>
<evidence type="ECO:0000313" key="2">
    <source>
        <dbReference type="EMBL" id="POS70604.1"/>
    </source>
</evidence>
<dbReference type="EMBL" id="MAVT02001569">
    <property type="protein sequence ID" value="POS70604.1"/>
    <property type="molecule type" value="Genomic_DNA"/>
</dbReference>